<dbReference type="Pfam" id="PF00437">
    <property type="entry name" value="T2SSE"/>
    <property type="match status" value="1"/>
</dbReference>
<evidence type="ECO:0000259" key="3">
    <source>
        <dbReference type="PROSITE" id="PS00662"/>
    </source>
</evidence>
<dbReference type="InterPro" id="IPR027417">
    <property type="entry name" value="P-loop_NTPase"/>
</dbReference>
<evidence type="ECO:0000256" key="1">
    <source>
        <dbReference type="ARBA" id="ARBA00022741"/>
    </source>
</evidence>
<proteinExistence type="predicted"/>
<dbReference type="SUPFAM" id="SSF160246">
    <property type="entry name" value="EspE N-terminal domain-like"/>
    <property type="match status" value="1"/>
</dbReference>
<reference evidence="4" key="1">
    <citation type="submission" date="2018-05" db="EMBL/GenBank/DDBJ databases">
        <authorList>
            <person name="Lanie J.A."/>
            <person name="Ng W.-L."/>
            <person name="Kazmierczak K.M."/>
            <person name="Andrzejewski T.M."/>
            <person name="Davidsen T.M."/>
            <person name="Wayne K.J."/>
            <person name="Tettelin H."/>
            <person name="Glass J.I."/>
            <person name="Rusch D."/>
            <person name="Podicherti R."/>
            <person name="Tsui H.-C.T."/>
            <person name="Winkler M.E."/>
        </authorList>
    </citation>
    <scope>NUCLEOTIDE SEQUENCE</scope>
</reference>
<keyword evidence="1" id="KW-0547">Nucleotide-binding</keyword>
<dbReference type="CDD" id="cd01129">
    <property type="entry name" value="PulE-GspE-like"/>
    <property type="match status" value="1"/>
</dbReference>
<dbReference type="AlphaFoldDB" id="A0A382I9A2"/>
<sequence length="424" mass="46827">MAQEFNPQFQKIGDILVHEGKISESQLNAALAEQKIRKEKLGIVLLDQGIITEDDLVKVYSMQLGYDLASDEELFSADPGVVESIPEDFARQNMILALRKSQSSIVVAMEDPEDLVAIDSLKRLTNLNPEVRVAGPSALNRALDQIYGKIRQAGEVEEAVENIKVISGDDDNQEEVDLSPDKVSSEDAPIVKLVNLILQEAIKERATDIHLEPQQNVVIVRIRIDGVLQTIMTPPTSSLSGLVTRIKILSNLNIAERRLPQDGRFTIKASNREIDVRVSILPTVYGEKTVLRLLDKSGFGFNLKSLGFEEKMHSIFRRVISQPYGMVVVSGPTGSGKSTSLYASLKEIKNESTNITTVEDPVEYQLEGINQVQVHDSIGLSFGASLRSILRQDPDILLIGEIRDEETADIAVKFSLTGHLVFST</sequence>
<dbReference type="PROSITE" id="PS00662">
    <property type="entry name" value="T2SP_E"/>
    <property type="match status" value="1"/>
</dbReference>
<dbReference type="InterPro" id="IPR037257">
    <property type="entry name" value="T2SS_E_N_sf"/>
</dbReference>
<dbReference type="Gene3D" id="3.40.50.300">
    <property type="entry name" value="P-loop containing nucleotide triphosphate hydrolases"/>
    <property type="match status" value="1"/>
</dbReference>
<dbReference type="Gene3D" id="3.30.450.90">
    <property type="match status" value="1"/>
</dbReference>
<dbReference type="InterPro" id="IPR007831">
    <property type="entry name" value="T2SS_GspE_N"/>
</dbReference>
<dbReference type="SUPFAM" id="SSF52540">
    <property type="entry name" value="P-loop containing nucleoside triphosphate hydrolases"/>
    <property type="match status" value="1"/>
</dbReference>
<evidence type="ECO:0000256" key="2">
    <source>
        <dbReference type="ARBA" id="ARBA00022840"/>
    </source>
</evidence>
<dbReference type="GO" id="GO:0016887">
    <property type="term" value="F:ATP hydrolysis activity"/>
    <property type="evidence" value="ECO:0007669"/>
    <property type="project" value="TreeGrafter"/>
</dbReference>
<dbReference type="Pfam" id="PF05157">
    <property type="entry name" value="MshEN"/>
    <property type="match status" value="1"/>
</dbReference>
<accession>A0A382I9A2</accession>
<dbReference type="EMBL" id="UINC01066028">
    <property type="protein sequence ID" value="SVB96304.1"/>
    <property type="molecule type" value="Genomic_DNA"/>
</dbReference>
<protein>
    <recommendedName>
        <fullName evidence="3">Bacterial type II secretion system protein E domain-containing protein</fullName>
    </recommendedName>
</protein>
<dbReference type="GO" id="GO:0005886">
    <property type="term" value="C:plasma membrane"/>
    <property type="evidence" value="ECO:0007669"/>
    <property type="project" value="TreeGrafter"/>
</dbReference>
<feature type="domain" description="Bacterial type II secretion system protein E" evidence="3">
    <location>
        <begin position="390"/>
        <end position="404"/>
    </location>
</feature>
<dbReference type="FunFam" id="3.30.450.90:FF:000001">
    <property type="entry name" value="Type II secretion system ATPase GspE"/>
    <property type="match status" value="1"/>
</dbReference>
<feature type="non-terminal residue" evidence="4">
    <location>
        <position position="424"/>
    </location>
</feature>
<name>A0A382I9A2_9ZZZZ</name>
<evidence type="ECO:0000313" key="4">
    <source>
        <dbReference type="EMBL" id="SVB96304.1"/>
    </source>
</evidence>
<dbReference type="Gene3D" id="3.30.300.160">
    <property type="entry name" value="Type II secretion system, protein E, N-terminal domain"/>
    <property type="match status" value="1"/>
</dbReference>
<dbReference type="InterPro" id="IPR001482">
    <property type="entry name" value="T2SS/T4SS_dom"/>
</dbReference>
<dbReference type="GO" id="GO:0005524">
    <property type="term" value="F:ATP binding"/>
    <property type="evidence" value="ECO:0007669"/>
    <property type="project" value="UniProtKB-KW"/>
</dbReference>
<gene>
    <name evidence="4" type="ORF">METZ01_LOCUS249158</name>
</gene>
<dbReference type="PANTHER" id="PTHR30258:SF1">
    <property type="entry name" value="PROTEIN TRANSPORT PROTEIN HOFB HOMOLOG"/>
    <property type="match status" value="1"/>
</dbReference>
<dbReference type="PANTHER" id="PTHR30258">
    <property type="entry name" value="TYPE II SECRETION SYSTEM PROTEIN GSPE-RELATED"/>
    <property type="match status" value="1"/>
</dbReference>
<keyword evidence="2" id="KW-0067">ATP-binding</keyword>
<organism evidence="4">
    <name type="scientific">marine metagenome</name>
    <dbReference type="NCBI Taxonomy" id="408172"/>
    <lineage>
        <taxon>unclassified sequences</taxon>
        <taxon>metagenomes</taxon>
        <taxon>ecological metagenomes</taxon>
    </lineage>
</organism>